<gene>
    <name evidence="4" type="ORF">BIW11_02240</name>
</gene>
<evidence type="ECO:0000313" key="5">
    <source>
        <dbReference type="Proteomes" id="UP000192247"/>
    </source>
</evidence>
<dbReference type="STRING" id="418985.A0A1V9X124"/>
<accession>A0A1V9X124</accession>
<keyword evidence="1" id="KW-0732">Signal</keyword>
<evidence type="ECO:0000313" key="4">
    <source>
        <dbReference type="EMBL" id="OQR67204.1"/>
    </source>
</evidence>
<proteinExistence type="predicted"/>
<dbReference type="OrthoDB" id="289247at2759"/>
<name>A0A1V9X124_9ACAR</name>
<dbReference type="InParanoid" id="A0A1V9X124"/>
<dbReference type="PANTHER" id="PTHR23104">
    <property type="entry name" value="MULTIPLE COAGULATION FACTOR DEFICIENCY PROTEIN 2 NEURAL STEM CELL DERIVED NEURONAL SURVIVAL PROTEIN"/>
    <property type="match status" value="1"/>
</dbReference>
<dbReference type="AlphaFoldDB" id="A0A1V9X124"/>
<evidence type="ECO:0000256" key="2">
    <source>
        <dbReference type="ARBA" id="ARBA00022737"/>
    </source>
</evidence>
<keyword evidence="5" id="KW-1185">Reference proteome</keyword>
<dbReference type="Gene3D" id="1.10.238.10">
    <property type="entry name" value="EF-hand"/>
    <property type="match status" value="1"/>
</dbReference>
<dbReference type="Proteomes" id="UP000192247">
    <property type="component" value="Unassembled WGS sequence"/>
</dbReference>
<protein>
    <submittedName>
        <fullName evidence="4">Multiple coagulation factor deficiency protein 2-like</fullName>
    </submittedName>
</protein>
<feature type="region of interest" description="Disordered" evidence="3">
    <location>
        <begin position="42"/>
        <end position="76"/>
    </location>
</feature>
<feature type="compositionally biased region" description="Low complexity" evidence="3">
    <location>
        <begin position="51"/>
        <end position="66"/>
    </location>
</feature>
<comment type="caution">
    <text evidence="4">The sequence shown here is derived from an EMBL/GenBank/DDBJ whole genome shotgun (WGS) entry which is preliminary data.</text>
</comment>
<dbReference type="InterPro" id="IPR052110">
    <property type="entry name" value="MCFD2-like"/>
</dbReference>
<dbReference type="EMBL" id="MNPL01029525">
    <property type="protein sequence ID" value="OQR67204.1"/>
    <property type="molecule type" value="Genomic_DNA"/>
</dbReference>
<dbReference type="InterPro" id="IPR018247">
    <property type="entry name" value="EF_Hand_1_Ca_BS"/>
</dbReference>
<reference evidence="4 5" key="1">
    <citation type="journal article" date="2017" name="Gigascience">
        <title>Draft genome of the honey bee ectoparasitic mite, Tropilaelaps mercedesae, is shaped by the parasitic life history.</title>
        <authorList>
            <person name="Dong X."/>
            <person name="Armstrong S.D."/>
            <person name="Xia D."/>
            <person name="Makepeace B.L."/>
            <person name="Darby A.C."/>
            <person name="Kadowaki T."/>
        </authorList>
    </citation>
    <scope>NUCLEOTIDE SEQUENCE [LARGE SCALE GENOMIC DNA]</scope>
    <source>
        <strain evidence="4">Wuxi-XJTLU</strain>
    </source>
</reference>
<organism evidence="4 5">
    <name type="scientific">Tropilaelaps mercedesae</name>
    <dbReference type="NCBI Taxonomy" id="418985"/>
    <lineage>
        <taxon>Eukaryota</taxon>
        <taxon>Metazoa</taxon>
        <taxon>Ecdysozoa</taxon>
        <taxon>Arthropoda</taxon>
        <taxon>Chelicerata</taxon>
        <taxon>Arachnida</taxon>
        <taxon>Acari</taxon>
        <taxon>Parasitiformes</taxon>
        <taxon>Mesostigmata</taxon>
        <taxon>Gamasina</taxon>
        <taxon>Dermanyssoidea</taxon>
        <taxon>Laelapidae</taxon>
        <taxon>Tropilaelaps</taxon>
    </lineage>
</organism>
<evidence type="ECO:0000256" key="3">
    <source>
        <dbReference type="SAM" id="MobiDB-lite"/>
    </source>
</evidence>
<keyword evidence="2" id="KW-0677">Repeat</keyword>
<dbReference type="PANTHER" id="PTHR23104:SF17">
    <property type="entry name" value="EF-HAND DOMAIN-CONTAINING PROTEIN"/>
    <property type="match status" value="1"/>
</dbReference>
<dbReference type="PROSITE" id="PS00018">
    <property type="entry name" value="EF_HAND_1"/>
    <property type="match status" value="1"/>
</dbReference>
<sequence length="153" mass="17467">MQYYITAVFISVGILCQAHLNQPQQAYGVQPGQMNQQINHPAGAYGAAPTQMGYQGQQQSRQHSPQIGGHPPQAGNMLRDKAQIQDRGHIQEHLQEILGDGQDLSKMTEEELQFHYFKLHDNDDNNRLDGLELVKSLIHWHVEEHKHMQVQRT</sequence>
<evidence type="ECO:0000256" key="1">
    <source>
        <dbReference type="ARBA" id="ARBA00022729"/>
    </source>
</evidence>